<protein>
    <submittedName>
        <fullName evidence="1">Uncharacterized protein</fullName>
    </submittedName>
</protein>
<keyword evidence="2" id="KW-1185">Reference proteome</keyword>
<name>A0AAV4QFU1_CAEEX</name>
<dbReference type="AlphaFoldDB" id="A0AAV4QFU1"/>
<comment type="caution">
    <text evidence="1">The sequence shown here is derived from an EMBL/GenBank/DDBJ whole genome shotgun (WGS) entry which is preliminary data.</text>
</comment>
<evidence type="ECO:0000313" key="2">
    <source>
        <dbReference type="Proteomes" id="UP001054945"/>
    </source>
</evidence>
<dbReference type="Proteomes" id="UP001054945">
    <property type="component" value="Unassembled WGS sequence"/>
</dbReference>
<evidence type="ECO:0000313" key="1">
    <source>
        <dbReference type="EMBL" id="GIY07149.1"/>
    </source>
</evidence>
<proteinExistence type="predicted"/>
<organism evidence="1 2">
    <name type="scientific">Caerostris extrusa</name>
    <name type="common">Bark spider</name>
    <name type="synonym">Caerostris bankana</name>
    <dbReference type="NCBI Taxonomy" id="172846"/>
    <lineage>
        <taxon>Eukaryota</taxon>
        <taxon>Metazoa</taxon>
        <taxon>Ecdysozoa</taxon>
        <taxon>Arthropoda</taxon>
        <taxon>Chelicerata</taxon>
        <taxon>Arachnida</taxon>
        <taxon>Araneae</taxon>
        <taxon>Araneomorphae</taxon>
        <taxon>Entelegynae</taxon>
        <taxon>Araneoidea</taxon>
        <taxon>Araneidae</taxon>
        <taxon>Caerostris</taxon>
    </lineage>
</organism>
<sequence>MFVYLITHFPLFDSNQNFFFLQVQMINKDTNLSQTLSSKKREINRIRFLSLTDPDHAKGYFRSACFPACGKRVLLFFLLNGKDEFCVMQRCLPKTAIMKCVVRYTTRYRNPLGQI</sequence>
<reference evidence="1 2" key="1">
    <citation type="submission" date="2021-06" db="EMBL/GenBank/DDBJ databases">
        <title>Caerostris extrusa draft genome.</title>
        <authorList>
            <person name="Kono N."/>
            <person name="Arakawa K."/>
        </authorList>
    </citation>
    <scope>NUCLEOTIDE SEQUENCE [LARGE SCALE GENOMIC DNA]</scope>
</reference>
<dbReference type="EMBL" id="BPLR01006055">
    <property type="protein sequence ID" value="GIY07149.1"/>
    <property type="molecule type" value="Genomic_DNA"/>
</dbReference>
<gene>
    <name evidence="1" type="ORF">CEXT_123581</name>
</gene>
<accession>A0AAV4QFU1</accession>